<accession>A0A226DJ67</accession>
<dbReference type="PANTHER" id="PTHR11610">
    <property type="entry name" value="LIPASE"/>
    <property type="match status" value="1"/>
</dbReference>
<evidence type="ECO:0000256" key="1">
    <source>
        <dbReference type="ARBA" id="ARBA00004613"/>
    </source>
</evidence>
<protein>
    <submittedName>
        <fullName evidence="6">Lipase member H</fullName>
    </submittedName>
</protein>
<evidence type="ECO:0000313" key="6">
    <source>
        <dbReference type="EMBL" id="OXA44894.1"/>
    </source>
</evidence>
<comment type="similarity">
    <text evidence="2 4">Belongs to the AB hydrolase superfamily. Lipase family.</text>
</comment>
<reference evidence="6 7" key="1">
    <citation type="submission" date="2015-12" db="EMBL/GenBank/DDBJ databases">
        <title>The genome of Folsomia candida.</title>
        <authorList>
            <person name="Faddeeva A."/>
            <person name="Derks M.F."/>
            <person name="Anvar Y."/>
            <person name="Smit S."/>
            <person name="Van Straalen N."/>
            <person name="Roelofs D."/>
        </authorList>
    </citation>
    <scope>NUCLEOTIDE SEQUENCE [LARGE SCALE GENOMIC DNA]</scope>
    <source>
        <strain evidence="6 7">VU population</strain>
        <tissue evidence="6">Whole body</tissue>
    </source>
</reference>
<dbReference type="SUPFAM" id="SSF53474">
    <property type="entry name" value="alpha/beta-Hydrolases"/>
    <property type="match status" value="1"/>
</dbReference>
<dbReference type="OrthoDB" id="199913at2759"/>
<dbReference type="OMA" id="WANGARN"/>
<dbReference type="PRINTS" id="PR00821">
    <property type="entry name" value="TAGLIPASE"/>
</dbReference>
<dbReference type="GO" id="GO:0016042">
    <property type="term" value="P:lipid catabolic process"/>
    <property type="evidence" value="ECO:0007669"/>
    <property type="project" value="TreeGrafter"/>
</dbReference>
<organism evidence="6 7">
    <name type="scientific">Folsomia candida</name>
    <name type="common">Springtail</name>
    <dbReference type="NCBI Taxonomy" id="158441"/>
    <lineage>
        <taxon>Eukaryota</taxon>
        <taxon>Metazoa</taxon>
        <taxon>Ecdysozoa</taxon>
        <taxon>Arthropoda</taxon>
        <taxon>Hexapoda</taxon>
        <taxon>Collembola</taxon>
        <taxon>Entomobryomorpha</taxon>
        <taxon>Isotomoidea</taxon>
        <taxon>Isotomidae</taxon>
        <taxon>Proisotominae</taxon>
        <taxon>Folsomia</taxon>
    </lineage>
</organism>
<feature type="domain" description="Lipase" evidence="5">
    <location>
        <begin position="19"/>
        <end position="167"/>
    </location>
</feature>
<sequence length="206" mass="21856">MVDYGDLTKFNGSSLITVASAYVQSVKNVPRVGARIAEFISFLIQNNVLSLNLVHVVAVSMGCHVSGEVGNHIKKLYGGQPIARITGLDPAGPLFEGPISFRALEKWDAAFVDVIHTNLFGYGTTLVDGLANFYANGGITQPGCPDGPVGTCSHGYSVDLYAASITTPFIACSCLLPLFNWNPVTTSNCLSPCQNPTYVGPYCSSE</sequence>
<dbReference type="InterPro" id="IPR029058">
    <property type="entry name" value="AB_hydrolase_fold"/>
</dbReference>
<evidence type="ECO:0000313" key="7">
    <source>
        <dbReference type="Proteomes" id="UP000198287"/>
    </source>
</evidence>
<dbReference type="PANTHER" id="PTHR11610:SF173">
    <property type="entry name" value="LIPASE DOMAIN-CONTAINING PROTEIN-RELATED"/>
    <property type="match status" value="1"/>
</dbReference>
<dbReference type="InterPro" id="IPR000734">
    <property type="entry name" value="TAG_lipase"/>
</dbReference>
<dbReference type="AlphaFoldDB" id="A0A226DJ67"/>
<dbReference type="Proteomes" id="UP000198287">
    <property type="component" value="Unassembled WGS sequence"/>
</dbReference>
<dbReference type="EMBL" id="LNIX01000018">
    <property type="protein sequence ID" value="OXA44894.1"/>
    <property type="molecule type" value="Genomic_DNA"/>
</dbReference>
<dbReference type="Gene3D" id="3.40.50.1820">
    <property type="entry name" value="alpha/beta hydrolase"/>
    <property type="match status" value="1"/>
</dbReference>
<comment type="subcellular location">
    <subcellularLocation>
        <location evidence="1">Secreted</location>
    </subcellularLocation>
</comment>
<evidence type="ECO:0000259" key="5">
    <source>
        <dbReference type="Pfam" id="PF00151"/>
    </source>
</evidence>
<keyword evidence="7" id="KW-1185">Reference proteome</keyword>
<evidence type="ECO:0000256" key="4">
    <source>
        <dbReference type="RuleBase" id="RU004262"/>
    </source>
</evidence>
<keyword evidence="3" id="KW-0964">Secreted</keyword>
<dbReference type="InterPro" id="IPR013818">
    <property type="entry name" value="Lipase"/>
</dbReference>
<dbReference type="GO" id="GO:0016298">
    <property type="term" value="F:lipase activity"/>
    <property type="evidence" value="ECO:0007669"/>
    <property type="project" value="InterPro"/>
</dbReference>
<dbReference type="GO" id="GO:0005615">
    <property type="term" value="C:extracellular space"/>
    <property type="evidence" value="ECO:0007669"/>
    <property type="project" value="TreeGrafter"/>
</dbReference>
<dbReference type="GO" id="GO:0017171">
    <property type="term" value="F:serine hydrolase activity"/>
    <property type="evidence" value="ECO:0007669"/>
    <property type="project" value="TreeGrafter"/>
</dbReference>
<evidence type="ECO:0000256" key="3">
    <source>
        <dbReference type="ARBA" id="ARBA00022525"/>
    </source>
</evidence>
<dbReference type="Pfam" id="PF00151">
    <property type="entry name" value="Lipase"/>
    <property type="match status" value="1"/>
</dbReference>
<evidence type="ECO:0000256" key="2">
    <source>
        <dbReference type="ARBA" id="ARBA00010701"/>
    </source>
</evidence>
<name>A0A226DJ67_FOLCA</name>
<gene>
    <name evidence="6" type="ORF">Fcan01_20099</name>
</gene>
<comment type="caution">
    <text evidence="6">The sequence shown here is derived from an EMBL/GenBank/DDBJ whole genome shotgun (WGS) entry which is preliminary data.</text>
</comment>
<proteinExistence type="inferred from homology"/>